<evidence type="ECO:0000313" key="3">
    <source>
        <dbReference type="Proteomes" id="UP001611415"/>
    </source>
</evidence>
<reference evidence="2 3" key="1">
    <citation type="submission" date="2024-10" db="EMBL/GenBank/DDBJ databases">
        <title>The Natural Products Discovery Center: Release of the First 8490 Sequenced Strains for Exploring Actinobacteria Biosynthetic Diversity.</title>
        <authorList>
            <person name="Kalkreuter E."/>
            <person name="Kautsar S.A."/>
            <person name="Yang D."/>
            <person name="Bader C.D."/>
            <person name="Teijaro C.N."/>
            <person name="Fluegel L."/>
            <person name="Davis C.M."/>
            <person name="Simpson J.R."/>
            <person name="Lauterbach L."/>
            <person name="Steele A.D."/>
            <person name="Gui C."/>
            <person name="Meng S."/>
            <person name="Li G."/>
            <person name="Viehrig K."/>
            <person name="Ye F."/>
            <person name="Su P."/>
            <person name="Kiefer A.F."/>
            <person name="Nichols A."/>
            <person name="Cepeda A.J."/>
            <person name="Yan W."/>
            <person name="Fan B."/>
            <person name="Jiang Y."/>
            <person name="Adhikari A."/>
            <person name="Zheng C.-J."/>
            <person name="Schuster L."/>
            <person name="Cowan T.M."/>
            <person name="Smanski M.J."/>
            <person name="Chevrette M.G."/>
            <person name="De Carvalho L.P.S."/>
            <person name="Shen B."/>
        </authorList>
    </citation>
    <scope>NUCLEOTIDE SEQUENCE [LARGE SCALE GENOMIC DNA]</scope>
    <source>
        <strain evidence="2 3">NPDC019275</strain>
    </source>
</reference>
<gene>
    <name evidence="2" type="ORF">ACH49W_03095</name>
</gene>
<dbReference type="EMBL" id="JBIRYO010000001">
    <property type="protein sequence ID" value="MFI2472341.1"/>
    <property type="molecule type" value="Genomic_DNA"/>
</dbReference>
<organism evidence="2 3">
    <name type="scientific">Nocardia xishanensis</name>
    <dbReference type="NCBI Taxonomy" id="238964"/>
    <lineage>
        <taxon>Bacteria</taxon>
        <taxon>Bacillati</taxon>
        <taxon>Actinomycetota</taxon>
        <taxon>Actinomycetes</taxon>
        <taxon>Mycobacteriales</taxon>
        <taxon>Nocardiaceae</taxon>
        <taxon>Nocardia</taxon>
    </lineage>
</organism>
<accession>A0ABW7WU22</accession>
<feature type="region of interest" description="Disordered" evidence="1">
    <location>
        <begin position="16"/>
        <end position="41"/>
    </location>
</feature>
<name>A0ABW7WU22_9NOCA</name>
<keyword evidence="3" id="KW-1185">Reference proteome</keyword>
<dbReference type="RefSeq" id="WP_357400411.1">
    <property type="nucleotide sequence ID" value="NZ_JBEYCD010000001.1"/>
</dbReference>
<proteinExistence type="predicted"/>
<sequence>MPHGFECRWRSADFDPATPDDAFAQKPAGSTETTVFSPGGEHAVETLPTLSGGGSITADIDVPETDPRGLLFALGNRCGGVAVYVIGSRLRVAVTTASGTLHVRADRILTPGRHRVGCVLRPAGENLHVGAMLDGAVVGGGRGEHRLPLADPHEPTILSVGYDCGLPLGTRYQPPFTWNGTLHRLSIDA</sequence>
<evidence type="ECO:0000256" key="1">
    <source>
        <dbReference type="SAM" id="MobiDB-lite"/>
    </source>
</evidence>
<protein>
    <submittedName>
        <fullName evidence="2">Uncharacterized protein</fullName>
    </submittedName>
</protein>
<evidence type="ECO:0000313" key="2">
    <source>
        <dbReference type="EMBL" id="MFI2472341.1"/>
    </source>
</evidence>
<comment type="caution">
    <text evidence="2">The sequence shown here is derived from an EMBL/GenBank/DDBJ whole genome shotgun (WGS) entry which is preliminary data.</text>
</comment>
<dbReference type="Proteomes" id="UP001611415">
    <property type="component" value="Unassembled WGS sequence"/>
</dbReference>